<dbReference type="NCBIfam" id="TIGR00231">
    <property type="entry name" value="small_GTP"/>
    <property type="match status" value="1"/>
</dbReference>
<gene>
    <name evidence="8" type="ORF">LPMP_290090</name>
</gene>
<dbReference type="GeneID" id="22576773"/>
<dbReference type="GO" id="GO:0030990">
    <property type="term" value="C:intraciliary transport particle"/>
    <property type="evidence" value="ECO:0007669"/>
    <property type="project" value="UniProtKB-ARBA"/>
</dbReference>
<dbReference type="InterPro" id="IPR001806">
    <property type="entry name" value="Small_GTPase"/>
</dbReference>
<evidence type="ECO:0000256" key="6">
    <source>
        <dbReference type="ARBA" id="ARBA00023134"/>
    </source>
</evidence>
<dbReference type="AlphaFoldDB" id="A0A088RXF5"/>
<evidence type="ECO:0000313" key="8">
    <source>
        <dbReference type="EMBL" id="AIN99959.1"/>
    </source>
</evidence>
<dbReference type="GO" id="GO:0005525">
    <property type="term" value="F:GTP binding"/>
    <property type="evidence" value="ECO:0007669"/>
    <property type="project" value="UniProtKB-KW"/>
</dbReference>
<dbReference type="GO" id="GO:0031514">
    <property type="term" value="C:motile cilium"/>
    <property type="evidence" value="ECO:0007669"/>
    <property type="project" value="UniProtKB-SubCell"/>
</dbReference>
<dbReference type="PROSITE" id="PS51421">
    <property type="entry name" value="RAS"/>
    <property type="match status" value="1"/>
</dbReference>
<dbReference type="SUPFAM" id="SSF52540">
    <property type="entry name" value="P-loop containing nucleoside triphosphate hydrolases"/>
    <property type="match status" value="1"/>
</dbReference>
<proteinExistence type="inferred from homology"/>
<keyword evidence="4" id="KW-0282">Flagellum</keyword>
<evidence type="ECO:0000256" key="1">
    <source>
        <dbReference type="ARBA" id="ARBA00004230"/>
    </source>
</evidence>
<evidence type="ECO:0000256" key="4">
    <source>
        <dbReference type="ARBA" id="ARBA00022846"/>
    </source>
</evidence>
<evidence type="ECO:0000256" key="3">
    <source>
        <dbReference type="ARBA" id="ARBA00022741"/>
    </source>
</evidence>
<evidence type="ECO:0000256" key="2">
    <source>
        <dbReference type="ARBA" id="ARBA00006270"/>
    </source>
</evidence>
<comment type="similarity">
    <text evidence="2">Belongs to the small GTPase superfamily. Rab family.</text>
</comment>
<comment type="subcellular location">
    <subcellularLocation>
        <location evidence="1">Cell projection</location>
        <location evidence="1">Cilium</location>
        <location evidence="1">Flagellum</location>
    </subcellularLocation>
</comment>
<dbReference type="InterPro" id="IPR027417">
    <property type="entry name" value="P-loop_NTPase"/>
</dbReference>
<sequence>MVFLRLRVAVVGEPTSGKTAFVQMVHSNGAVFPKNYLLTMGCDFVVKEFVMDEDNTVEVSLLDVAGQRLYDRMTAHYLESVSAFILVYDVSNKGTFESCRKWVTKARAVKKDIIGFLVANKMDLAEKAEVTDNQAEVFARANQLTFFKCSALRGTGTVEPVEKLARLFLEAYQKRLTQLSQVSASS</sequence>
<protein>
    <submittedName>
        <fullName evidence="8">Ras-like small GTPase, putative</fullName>
    </submittedName>
</protein>
<dbReference type="Proteomes" id="UP000063063">
    <property type="component" value="Chromosome 29"/>
</dbReference>
<dbReference type="VEuPathDB" id="TriTrypDB:LPMP_290090"/>
<keyword evidence="7" id="KW-0966">Cell projection</keyword>
<evidence type="ECO:0000256" key="7">
    <source>
        <dbReference type="ARBA" id="ARBA00023273"/>
    </source>
</evidence>
<dbReference type="EMBL" id="CP009398">
    <property type="protein sequence ID" value="AIN99959.1"/>
    <property type="molecule type" value="Genomic_DNA"/>
</dbReference>
<evidence type="ECO:0000313" key="9">
    <source>
        <dbReference type="Proteomes" id="UP000063063"/>
    </source>
</evidence>
<dbReference type="InterPro" id="IPR005225">
    <property type="entry name" value="Small_GTP-bd"/>
</dbReference>
<dbReference type="PROSITE" id="PS51419">
    <property type="entry name" value="RAB"/>
    <property type="match status" value="1"/>
</dbReference>
<reference evidence="8 9" key="1">
    <citation type="journal article" date="2015" name="Sci. Rep.">
        <title>The genome of Leishmania panamensis: insights into genomics of the L. (Viannia) subgenus.</title>
        <authorList>
            <person name="Llanes A."/>
            <person name="Restrepo C.M."/>
            <person name="Vecchio G.D."/>
            <person name="Anguizola F.J."/>
            <person name="Lleonart R."/>
        </authorList>
    </citation>
    <scope>NUCLEOTIDE SEQUENCE [LARGE SCALE GENOMIC DNA]</scope>
    <source>
        <strain evidence="8 9">MHOM/PA/94/PSC-1</strain>
    </source>
</reference>
<dbReference type="FunFam" id="3.40.50.300:FF:001684">
    <property type="entry name" value="Intraflagellar transport 27 homolog (Chlamydomonas)"/>
    <property type="match status" value="1"/>
</dbReference>
<keyword evidence="6" id="KW-0342">GTP-binding</keyword>
<dbReference type="Pfam" id="PF00071">
    <property type="entry name" value="Ras"/>
    <property type="match status" value="1"/>
</dbReference>
<dbReference type="PANTHER" id="PTHR47978">
    <property type="match status" value="1"/>
</dbReference>
<keyword evidence="3" id="KW-0547">Nucleotide-binding</keyword>
<keyword evidence="5" id="KW-0969">Cilium</keyword>
<dbReference type="Gene3D" id="3.40.50.300">
    <property type="entry name" value="P-loop containing nucleotide triphosphate hydrolases"/>
    <property type="match status" value="1"/>
</dbReference>
<dbReference type="GO" id="GO:0003924">
    <property type="term" value="F:GTPase activity"/>
    <property type="evidence" value="ECO:0007669"/>
    <property type="project" value="InterPro"/>
</dbReference>
<dbReference type="VEuPathDB" id="TriTrypDB:LPAL13_290005900"/>
<organism evidence="8 9">
    <name type="scientific">Leishmania panamensis</name>
    <dbReference type="NCBI Taxonomy" id="5679"/>
    <lineage>
        <taxon>Eukaryota</taxon>
        <taxon>Discoba</taxon>
        <taxon>Euglenozoa</taxon>
        <taxon>Kinetoplastea</taxon>
        <taxon>Metakinetoplastina</taxon>
        <taxon>Trypanosomatida</taxon>
        <taxon>Trypanosomatidae</taxon>
        <taxon>Leishmaniinae</taxon>
        <taxon>Leishmania</taxon>
        <taxon>Leishmania guyanensis species complex</taxon>
    </lineage>
</organism>
<dbReference type="SMART" id="SM00175">
    <property type="entry name" value="RAB"/>
    <property type="match status" value="1"/>
</dbReference>
<name>A0A088RXF5_LEIPA</name>
<dbReference type="RefSeq" id="XP_010700902.1">
    <property type="nucleotide sequence ID" value="XM_010702600.1"/>
</dbReference>
<keyword evidence="9" id="KW-1185">Reference proteome</keyword>
<dbReference type="SMART" id="SM00174">
    <property type="entry name" value="RHO"/>
    <property type="match status" value="1"/>
</dbReference>
<dbReference type="KEGG" id="lpan:LPMP_290090"/>
<evidence type="ECO:0000256" key="5">
    <source>
        <dbReference type="ARBA" id="ARBA00023069"/>
    </source>
</evidence>
<dbReference type="eggNOG" id="KOG0079">
    <property type="taxonomic scope" value="Eukaryota"/>
</dbReference>
<dbReference type="OrthoDB" id="265044at2759"/>
<dbReference type="SMART" id="SM00173">
    <property type="entry name" value="RAS"/>
    <property type="match status" value="1"/>
</dbReference>
<accession>A0A088RXF5</accession>
<dbReference type="PRINTS" id="PR00449">
    <property type="entry name" value="RASTRNSFRMNG"/>
</dbReference>